<name>A0A1J1I512_9DIPT</name>
<protein>
    <submittedName>
        <fullName evidence="2">CLUMA_CG008342, isoform A</fullName>
    </submittedName>
</protein>
<proteinExistence type="predicted"/>
<dbReference type="Proteomes" id="UP000183832">
    <property type="component" value="Unassembled WGS sequence"/>
</dbReference>
<keyword evidence="3" id="KW-1185">Reference proteome</keyword>
<sequence length="97" mass="10731">MLQWGFVTIFIQILWERKVKCGATGKPGKFCENLTLKPNKMGAAREKAFILSHVLMIIKLVVAMMQVGNLPLPLPILAPALHADFPPVHIGIKVSLM</sequence>
<reference evidence="2 3" key="1">
    <citation type="submission" date="2015-04" db="EMBL/GenBank/DDBJ databases">
        <authorList>
            <person name="Syromyatnikov M.Y."/>
            <person name="Popov V.N."/>
        </authorList>
    </citation>
    <scope>NUCLEOTIDE SEQUENCE [LARGE SCALE GENOMIC DNA]</scope>
</reference>
<feature type="transmembrane region" description="Helical" evidence="1">
    <location>
        <begin position="48"/>
        <end position="67"/>
    </location>
</feature>
<evidence type="ECO:0000313" key="2">
    <source>
        <dbReference type="EMBL" id="CRK94850.1"/>
    </source>
</evidence>
<keyword evidence="1" id="KW-0472">Membrane</keyword>
<dbReference type="AlphaFoldDB" id="A0A1J1I512"/>
<gene>
    <name evidence="2" type="ORF">CLUMA_CG008342</name>
</gene>
<dbReference type="EMBL" id="CVRI01000040">
    <property type="protein sequence ID" value="CRK94850.1"/>
    <property type="molecule type" value="Genomic_DNA"/>
</dbReference>
<accession>A0A1J1I512</accession>
<keyword evidence="1" id="KW-1133">Transmembrane helix</keyword>
<organism evidence="2 3">
    <name type="scientific">Clunio marinus</name>
    <dbReference type="NCBI Taxonomy" id="568069"/>
    <lineage>
        <taxon>Eukaryota</taxon>
        <taxon>Metazoa</taxon>
        <taxon>Ecdysozoa</taxon>
        <taxon>Arthropoda</taxon>
        <taxon>Hexapoda</taxon>
        <taxon>Insecta</taxon>
        <taxon>Pterygota</taxon>
        <taxon>Neoptera</taxon>
        <taxon>Endopterygota</taxon>
        <taxon>Diptera</taxon>
        <taxon>Nematocera</taxon>
        <taxon>Chironomoidea</taxon>
        <taxon>Chironomidae</taxon>
        <taxon>Clunio</taxon>
    </lineage>
</organism>
<evidence type="ECO:0000313" key="3">
    <source>
        <dbReference type="Proteomes" id="UP000183832"/>
    </source>
</evidence>
<evidence type="ECO:0000256" key="1">
    <source>
        <dbReference type="SAM" id="Phobius"/>
    </source>
</evidence>
<keyword evidence="1" id="KW-0812">Transmembrane</keyword>